<keyword evidence="3" id="KW-1185">Reference proteome</keyword>
<dbReference type="GO" id="GO:0008017">
    <property type="term" value="F:microtubule binding"/>
    <property type="evidence" value="ECO:0007669"/>
    <property type="project" value="InterPro"/>
</dbReference>
<dbReference type="AlphaFoldDB" id="A0A9Q1QR42"/>
<dbReference type="PANTHER" id="PTHR35502:SF2">
    <property type="entry name" value="PROTEIN MICROTUBULE BINDING PROTEIN 2C"/>
    <property type="match status" value="1"/>
</dbReference>
<name>A0A9Q1QR42_9CARY</name>
<feature type="region of interest" description="Disordered" evidence="1">
    <location>
        <begin position="40"/>
        <end position="111"/>
    </location>
</feature>
<evidence type="ECO:0000313" key="3">
    <source>
        <dbReference type="Proteomes" id="UP001153076"/>
    </source>
</evidence>
<dbReference type="PANTHER" id="PTHR35502">
    <property type="entry name" value="PROTEIN MICROTUBULE BINDING PROTEIN 2C"/>
    <property type="match status" value="1"/>
</dbReference>
<gene>
    <name evidence="2" type="ORF">Cgig2_006038</name>
</gene>
<dbReference type="EMBL" id="JAKOGI010000005">
    <property type="protein sequence ID" value="KAJ8452233.1"/>
    <property type="molecule type" value="Genomic_DNA"/>
</dbReference>
<protein>
    <submittedName>
        <fullName evidence="2">Uncharacterized protein</fullName>
    </submittedName>
</protein>
<dbReference type="OrthoDB" id="1915670at2759"/>
<evidence type="ECO:0000313" key="2">
    <source>
        <dbReference type="EMBL" id="KAJ8452233.1"/>
    </source>
</evidence>
<dbReference type="InterPro" id="IPR040289">
    <property type="entry name" value="MBP2C"/>
</dbReference>
<comment type="caution">
    <text evidence="2">The sequence shown here is derived from an EMBL/GenBank/DDBJ whole genome shotgun (WGS) entry which is preliminary data.</text>
</comment>
<sequence length="303" mass="33967">MYEGQAMTAGSSNVDRVLYNDLVQIVPLVQSLIDRKENSSFSRRGSVTYTKTPSRDSKKGSNWVSSTLQKDDSRNKNAVKSTHRKKQSDTKHGLPHELSASSVSMGAKQDTQELRVLREELEDLRRKLAEKDELLKSAEASKNQKSSLQSQVDELKHCVAKKDSVIKTTQQQLNDAKIQLADKQASLEKLQWEAKTSNQKVEKLREELNSTHSQVSSLMHLFEGLSKDQPIAPAVDYDTEPLCLECLPEIDDMEESEMQKMEEATQAYLAALAIAKETQDEESLAAAARARLHLQSFVFESGV</sequence>
<proteinExistence type="predicted"/>
<dbReference type="Proteomes" id="UP001153076">
    <property type="component" value="Unassembled WGS sequence"/>
</dbReference>
<reference evidence="2" key="1">
    <citation type="submission" date="2022-04" db="EMBL/GenBank/DDBJ databases">
        <title>Carnegiea gigantea Genome sequencing and assembly v2.</title>
        <authorList>
            <person name="Copetti D."/>
            <person name="Sanderson M.J."/>
            <person name="Burquez A."/>
            <person name="Wojciechowski M.F."/>
        </authorList>
    </citation>
    <scope>NUCLEOTIDE SEQUENCE</scope>
    <source>
        <strain evidence="2">SGP5-SGP5p</strain>
        <tissue evidence="2">Aerial part</tissue>
    </source>
</reference>
<organism evidence="2 3">
    <name type="scientific">Carnegiea gigantea</name>
    <dbReference type="NCBI Taxonomy" id="171969"/>
    <lineage>
        <taxon>Eukaryota</taxon>
        <taxon>Viridiplantae</taxon>
        <taxon>Streptophyta</taxon>
        <taxon>Embryophyta</taxon>
        <taxon>Tracheophyta</taxon>
        <taxon>Spermatophyta</taxon>
        <taxon>Magnoliopsida</taxon>
        <taxon>eudicotyledons</taxon>
        <taxon>Gunneridae</taxon>
        <taxon>Pentapetalae</taxon>
        <taxon>Caryophyllales</taxon>
        <taxon>Cactineae</taxon>
        <taxon>Cactaceae</taxon>
        <taxon>Cactoideae</taxon>
        <taxon>Echinocereeae</taxon>
        <taxon>Carnegiea</taxon>
    </lineage>
</organism>
<dbReference type="GO" id="GO:0010497">
    <property type="term" value="P:plasmodesmata-mediated intercellular transport"/>
    <property type="evidence" value="ECO:0007669"/>
    <property type="project" value="InterPro"/>
</dbReference>
<accession>A0A9Q1QR42</accession>
<feature type="compositionally biased region" description="Polar residues" evidence="1">
    <location>
        <begin position="40"/>
        <end position="52"/>
    </location>
</feature>
<evidence type="ECO:0000256" key="1">
    <source>
        <dbReference type="SAM" id="MobiDB-lite"/>
    </source>
</evidence>